<protein>
    <recommendedName>
        <fullName evidence="1">Autotransporter domain-containing protein</fullName>
    </recommendedName>
</protein>
<evidence type="ECO:0000313" key="2">
    <source>
        <dbReference type="EMBL" id="AUM73738.1"/>
    </source>
</evidence>
<dbReference type="RefSeq" id="WP_101499092.1">
    <property type="nucleotide sequence ID" value="NZ_CP025583.1"/>
</dbReference>
<proteinExistence type="predicted"/>
<organism evidence="2 3">
    <name type="scientific">Paracoccus jeotgali</name>
    <dbReference type="NCBI Taxonomy" id="2065379"/>
    <lineage>
        <taxon>Bacteria</taxon>
        <taxon>Pseudomonadati</taxon>
        <taxon>Pseudomonadota</taxon>
        <taxon>Alphaproteobacteria</taxon>
        <taxon>Rhodobacterales</taxon>
        <taxon>Paracoccaceae</taxon>
        <taxon>Paracoccus</taxon>
    </lineage>
</organism>
<evidence type="ECO:0000313" key="3">
    <source>
        <dbReference type="Proteomes" id="UP000234882"/>
    </source>
</evidence>
<sequence length="1035" mass="106982">MTAFPARLAPLLLGSTALISLLSLPVLAEPLINIGRLVYDSDSVLTQDLVNERPGRVTVRADLDAAGYDITNRGNFLIENGEDSQANLRNVNQLTSDGRFTIEPGARVSAAAVRVTGGQFVINGELAAPVQNEAAGRMVLTDGLIRGSVENLGAVEGTGRITGTLNNVGRATIGGRTGAVTNSGVLTTNSDLVADGLTNIGGTVIVRDGDRLTSAEVANDRELRLSGTLTGTVRNAQMGLVMLDGGLIEGGLSNGGRVEGQGSITGRLGNRGLALIGGSVGTLINSGSLEVDGALAAGVLENQQGGILRVGAGQRLSSEAAIDNAGDLALAGRLDAALTNTGRVGLQNGQIAGRVVNGGQLDGTGTITGDVITRQSGVTALGGRIDGNVTNYGGRLSFGQDLLVTGQIRNTAGSGTGGFEVGREARVTAQGGTINQQSASMTLAGRLESDVITSGSYGQTGTLDGRLTIRGGVAEVAGRVSGDLRFDSGRLTLGDGLRIGGTLAANADLALAAGNSVTAGAASIGRDATLSLAGTLQAPLQNAGTLRASGAGAKVAGSLQGAQGGLVDLSDASTETVLTVAGLSGENDIRMDIDTGNRRADRIAVSGGPVTGRLHFGFQNLSDQVAATTGERITLLTLDRRFGTGNDFAYSFDPISTASERIVYSVDRDRQSGNLTLVSQLNPAIGAMFANITLVQSLIGSVVNRPTSPYVSGLVTDSADKPCGTGGWGRATGGRATLTGLTDNRVSVLENEVTANYYGMQGGIDLSCFDARFGGWDTSFGVLMGVNKGESDQPIRAINGTDSQATTGAIASVTTTDFTQSYGGLYATASKDRWVADLQLRKERTTFQIENRAITGSGLGIADPDFSSDGFTLSGSVSYTMPMGESGWSIAPTAGFAWSRYSTDNISFEDGFLMSFDDSERKVGFFGASISKPFLFMEQNAALQAFATATYYRDFADDAVSRLYNDELAGFDTQIMRSEILKEFGEVSLGANYVKVLAPGRWGKARQLSTSARVDGRFGDAIDSVGVTAQFRFQF</sequence>
<keyword evidence="3" id="KW-1185">Reference proteome</keyword>
<dbReference type="InterPro" id="IPR006315">
    <property type="entry name" value="OM_autotransptr_brl_dom"/>
</dbReference>
<dbReference type="PROSITE" id="PS51208">
    <property type="entry name" value="AUTOTRANSPORTER"/>
    <property type="match status" value="1"/>
</dbReference>
<dbReference type="GO" id="GO:0019867">
    <property type="term" value="C:outer membrane"/>
    <property type="evidence" value="ECO:0007669"/>
    <property type="project" value="InterPro"/>
</dbReference>
<accession>A0A2K9MDM8</accession>
<dbReference type="Gene3D" id="2.40.128.130">
    <property type="entry name" value="Autotransporter beta-domain"/>
    <property type="match status" value="1"/>
</dbReference>
<dbReference type="SUPFAM" id="SSF103515">
    <property type="entry name" value="Autotransporter"/>
    <property type="match status" value="1"/>
</dbReference>
<dbReference type="InterPro" id="IPR036709">
    <property type="entry name" value="Autotransporte_beta_dom_sf"/>
</dbReference>
<reference evidence="3" key="1">
    <citation type="submission" date="2017-12" db="EMBL/GenBank/DDBJ databases">
        <title>Genomic analysis of Paracoccus sp. CBA4604.</title>
        <authorList>
            <person name="Roh S.W."/>
            <person name="Kim J.Y."/>
            <person name="Kim J.S."/>
        </authorList>
    </citation>
    <scope>NUCLEOTIDE SEQUENCE [LARGE SCALE GENOMIC DNA]</scope>
    <source>
        <strain evidence="3">CBA4604</strain>
    </source>
</reference>
<dbReference type="InterPro" id="IPR005546">
    <property type="entry name" value="Autotransporte_beta"/>
</dbReference>
<gene>
    <name evidence="2" type="ORF">CYR75_05080</name>
</gene>
<dbReference type="KEGG" id="paru:CYR75_05080"/>
<dbReference type="EMBL" id="CP025583">
    <property type="protein sequence ID" value="AUM73738.1"/>
    <property type="molecule type" value="Genomic_DNA"/>
</dbReference>
<dbReference type="OrthoDB" id="7779033at2"/>
<dbReference type="NCBIfam" id="TIGR01414">
    <property type="entry name" value="autotrans_barl"/>
    <property type="match status" value="1"/>
</dbReference>
<dbReference type="Proteomes" id="UP000234882">
    <property type="component" value="Chromosome"/>
</dbReference>
<evidence type="ECO:0000259" key="1">
    <source>
        <dbReference type="PROSITE" id="PS51208"/>
    </source>
</evidence>
<name>A0A2K9MDM8_9RHOB</name>
<dbReference type="AlphaFoldDB" id="A0A2K9MDM8"/>
<feature type="domain" description="Autotransporter" evidence="1">
    <location>
        <begin position="720"/>
        <end position="1035"/>
    </location>
</feature>